<evidence type="ECO:0000313" key="4">
    <source>
        <dbReference type="EMBL" id="MFC5863110.1"/>
    </source>
</evidence>
<sequence>MAAIDLPPVLPSVGQSRQETGGKVQDARFARDLIEFAVAFGLILAAVWTAMPYQRWLSYAALMWITLSTWRSFDGVLAMGYRVAHFWRALWIPLVSIALSALAIYFSHRAGMLRIPRTPHVFFERFWLYALWSFLQEFVLLNFFLLRLTRLLPKQWMAVSATACCFAITHLPNPVLAPLTMIWGMVACATFLAYRNFYMPAIAHAILGICIALTIPGRADHNMRVGYGYMTYRPHAHSRPEPEPTSGARSTIPYRP</sequence>
<dbReference type="RefSeq" id="WP_263339536.1">
    <property type="nucleotide sequence ID" value="NZ_JAGSYH010000005.1"/>
</dbReference>
<evidence type="ECO:0000256" key="1">
    <source>
        <dbReference type="SAM" id="MobiDB-lite"/>
    </source>
</evidence>
<evidence type="ECO:0000256" key="2">
    <source>
        <dbReference type="SAM" id="Phobius"/>
    </source>
</evidence>
<protein>
    <submittedName>
        <fullName evidence="4">Type II CAAX prenyl endopeptidase Rce1 family protein</fullName>
    </submittedName>
</protein>
<feature type="transmembrane region" description="Helical" evidence="2">
    <location>
        <begin position="197"/>
        <end position="215"/>
    </location>
</feature>
<keyword evidence="2" id="KW-1133">Transmembrane helix</keyword>
<feature type="domain" description="CAAX prenyl protease 2/Lysostaphin resistance protein A-like" evidence="3">
    <location>
        <begin position="127"/>
        <end position="207"/>
    </location>
</feature>
<comment type="caution">
    <text evidence="4">The sequence shown here is derived from an EMBL/GenBank/DDBJ whole genome shotgun (WGS) entry which is preliminary data.</text>
</comment>
<name>A0ABW1EIN7_9BACT</name>
<feature type="transmembrane region" description="Helical" evidence="2">
    <location>
        <begin position="85"/>
        <end position="106"/>
    </location>
</feature>
<feature type="transmembrane region" description="Helical" evidence="2">
    <location>
        <begin position="158"/>
        <end position="177"/>
    </location>
</feature>
<reference evidence="5" key="1">
    <citation type="journal article" date="2019" name="Int. J. Syst. Evol. Microbiol.">
        <title>The Global Catalogue of Microorganisms (GCM) 10K type strain sequencing project: providing services to taxonomists for standard genome sequencing and annotation.</title>
        <authorList>
            <consortium name="The Broad Institute Genomics Platform"/>
            <consortium name="The Broad Institute Genome Sequencing Center for Infectious Disease"/>
            <person name="Wu L."/>
            <person name="Ma J."/>
        </authorList>
    </citation>
    <scope>NUCLEOTIDE SEQUENCE [LARGE SCALE GENOMIC DNA]</scope>
    <source>
        <strain evidence="5">JCM 4087</strain>
    </source>
</reference>
<accession>A0ABW1EIN7</accession>
<feature type="transmembrane region" description="Helical" evidence="2">
    <location>
        <begin position="56"/>
        <end position="73"/>
    </location>
</feature>
<dbReference type="InterPro" id="IPR003675">
    <property type="entry name" value="Rce1/LyrA-like_dom"/>
</dbReference>
<feature type="region of interest" description="Disordered" evidence="1">
    <location>
        <begin position="235"/>
        <end position="256"/>
    </location>
</feature>
<evidence type="ECO:0000259" key="3">
    <source>
        <dbReference type="Pfam" id="PF02517"/>
    </source>
</evidence>
<dbReference type="Pfam" id="PF02517">
    <property type="entry name" value="Rce1-like"/>
    <property type="match status" value="1"/>
</dbReference>
<feature type="transmembrane region" description="Helical" evidence="2">
    <location>
        <begin position="33"/>
        <end position="50"/>
    </location>
</feature>
<evidence type="ECO:0000313" key="5">
    <source>
        <dbReference type="Proteomes" id="UP001596091"/>
    </source>
</evidence>
<keyword evidence="2" id="KW-0472">Membrane</keyword>
<organism evidence="4 5">
    <name type="scientific">Acidicapsa dinghuensis</name>
    <dbReference type="NCBI Taxonomy" id="2218256"/>
    <lineage>
        <taxon>Bacteria</taxon>
        <taxon>Pseudomonadati</taxon>
        <taxon>Acidobacteriota</taxon>
        <taxon>Terriglobia</taxon>
        <taxon>Terriglobales</taxon>
        <taxon>Acidobacteriaceae</taxon>
        <taxon>Acidicapsa</taxon>
    </lineage>
</organism>
<keyword evidence="5" id="KW-1185">Reference proteome</keyword>
<proteinExistence type="predicted"/>
<feature type="transmembrane region" description="Helical" evidence="2">
    <location>
        <begin position="126"/>
        <end position="146"/>
    </location>
</feature>
<dbReference type="EMBL" id="JBHSPH010000003">
    <property type="protein sequence ID" value="MFC5863110.1"/>
    <property type="molecule type" value="Genomic_DNA"/>
</dbReference>
<dbReference type="Proteomes" id="UP001596091">
    <property type="component" value="Unassembled WGS sequence"/>
</dbReference>
<keyword evidence="2" id="KW-0812">Transmembrane</keyword>
<gene>
    <name evidence="4" type="ORF">ACFPT7_12460</name>
</gene>